<evidence type="ECO:0000256" key="1">
    <source>
        <dbReference type="ARBA" id="ARBA00022679"/>
    </source>
</evidence>
<accession>A0A3M8BXE5</accession>
<dbReference type="SUPFAM" id="SSF140931">
    <property type="entry name" value="Fic-like"/>
    <property type="match status" value="1"/>
</dbReference>
<comment type="catalytic activity">
    <reaction evidence="6">
        <text>L-threonyl-[protein] + ATP = 3-O-(5'-adenylyl)-L-threonyl-[protein] + diphosphate</text>
        <dbReference type="Rhea" id="RHEA:54292"/>
        <dbReference type="Rhea" id="RHEA-COMP:11060"/>
        <dbReference type="Rhea" id="RHEA-COMP:13847"/>
        <dbReference type="ChEBI" id="CHEBI:30013"/>
        <dbReference type="ChEBI" id="CHEBI:30616"/>
        <dbReference type="ChEBI" id="CHEBI:33019"/>
        <dbReference type="ChEBI" id="CHEBI:138113"/>
        <dbReference type="EC" id="2.7.7.108"/>
    </reaction>
</comment>
<evidence type="ECO:0000313" key="9">
    <source>
        <dbReference type="EMBL" id="RNB68142.1"/>
    </source>
</evidence>
<reference evidence="9 10" key="1">
    <citation type="submission" date="2018-10" db="EMBL/GenBank/DDBJ databases">
        <title>Phylogenomics of Brevibacillus.</title>
        <authorList>
            <person name="Dunlap C."/>
        </authorList>
    </citation>
    <scope>NUCLEOTIDE SEQUENCE [LARGE SCALE GENOMIC DNA]</scope>
    <source>
        <strain evidence="9 10">JCM 12215</strain>
    </source>
</reference>
<dbReference type="PANTHER" id="PTHR39560:SF1">
    <property type="entry name" value="PROTEIN ADENYLYLTRANSFERASE FIC-RELATED"/>
    <property type="match status" value="1"/>
</dbReference>
<evidence type="ECO:0000259" key="8">
    <source>
        <dbReference type="PROSITE" id="PS51459"/>
    </source>
</evidence>
<dbReference type="InterPro" id="IPR036597">
    <property type="entry name" value="Fido-like_dom_sf"/>
</dbReference>
<sequence>MYEQEQSKYCYPNSDVLINKPGFKQQSQLEAFERLVTTERLRLLQLRPLKGLFDKKHLCGIHKFIFRDVYPFAGKIRDEDISKGNFRFAAVRFLHDQTDELLYKVKTEKYLKDILHFEEYVNRITYFLAELNVLHPFREGNGRTQREFIRCLALQAGYEIDWTKVEPTTILHAMIKSPFDYSELKDVMGKVLSKKNEEQ</sequence>
<feature type="domain" description="Fido" evidence="8">
    <location>
        <begin position="53"/>
        <end position="193"/>
    </location>
</feature>
<dbReference type="EMBL" id="RHHR01000046">
    <property type="protein sequence ID" value="RNB68142.1"/>
    <property type="molecule type" value="Genomic_DNA"/>
</dbReference>
<dbReference type="PANTHER" id="PTHR39560">
    <property type="entry name" value="PROTEIN ADENYLYLTRANSFERASE FIC-RELATED"/>
    <property type="match status" value="1"/>
</dbReference>
<dbReference type="AlphaFoldDB" id="A0A3M8BXE5"/>
<evidence type="ECO:0000256" key="3">
    <source>
        <dbReference type="ARBA" id="ARBA00022741"/>
    </source>
</evidence>
<evidence type="ECO:0000256" key="7">
    <source>
        <dbReference type="ARBA" id="ARBA00048696"/>
    </source>
</evidence>
<dbReference type="PROSITE" id="PS51459">
    <property type="entry name" value="FIDO"/>
    <property type="match status" value="1"/>
</dbReference>
<keyword evidence="2" id="KW-0548">Nucleotidyltransferase</keyword>
<gene>
    <name evidence="9" type="ORF">EDM52_21265</name>
</gene>
<dbReference type="Gene3D" id="1.10.3290.10">
    <property type="entry name" value="Fido-like domain"/>
    <property type="match status" value="1"/>
</dbReference>
<proteinExistence type="predicted"/>
<dbReference type="GO" id="GO:0005524">
    <property type="term" value="F:ATP binding"/>
    <property type="evidence" value="ECO:0007669"/>
    <property type="project" value="UniProtKB-KW"/>
</dbReference>
<keyword evidence="10" id="KW-1185">Reference proteome</keyword>
<dbReference type="GO" id="GO:0070733">
    <property type="term" value="F:AMPylase activity"/>
    <property type="evidence" value="ECO:0007669"/>
    <property type="project" value="UniProtKB-EC"/>
</dbReference>
<comment type="catalytic activity">
    <reaction evidence="7">
        <text>L-tyrosyl-[protein] + ATP = O-(5'-adenylyl)-L-tyrosyl-[protein] + diphosphate</text>
        <dbReference type="Rhea" id="RHEA:54288"/>
        <dbReference type="Rhea" id="RHEA-COMP:10136"/>
        <dbReference type="Rhea" id="RHEA-COMP:13846"/>
        <dbReference type="ChEBI" id="CHEBI:30616"/>
        <dbReference type="ChEBI" id="CHEBI:33019"/>
        <dbReference type="ChEBI" id="CHEBI:46858"/>
        <dbReference type="ChEBI" id="CHEBI:83624"/>
        <dbReference type="EC" id="2.7.7.108"/>
    </reaction>
</comment>
<dbReference type="InterPro" id="IPR003812">
    <property type="entry name" value="Fido"/>
</dbReference>
<organism evidence="9 10">
    <name type="scientific">Brevibacillus invocatus</name>
    <dbReference type="NCBI Taxonomy" id="173959"/>
    <lineage>
        <taxon>Bacteria</taxon>
        <taxon>Bacillati</taxon>
        <taxon>Bacillota</taxon>
        <taxon>Bacilli</taxon>
        <taxon>Bacillales</taxon>
        <taxon>Paenibacillaceae</taxon>
        <taxon>Brevibacillus</taxon>
    </lineage>
</organism>
<evidence type="ECO:0000256" key="6">
    <source>
        <dbReference type="ARBA" id="ARBA00047939"/>
    </source>
</evidence>
<dbReference type="Proteomes" id="UP000282028">
    <property type="component" value="Unassembled WGS sequence"/>
</dbReference>
<name>A0A3M8BXE5_9BACL</name>
<dbReference type="OrthoDB" id="9813719at2"/>
<evidence type="ECO:0000256" key="5">
    <source>
        <dbReference type="ARBA" id="ARBA00034531"/>
    </source>
</evidence>
<dbReference type="GO" id="GO:0051302">
    <property type="term" value="P:regulation of cell division"/>
    <property type="evidence" value="ECO:0007669"/>
    <property type="project" value="TreeGrafter"/>
</dbReference>
<evidence type="ECO:0000313" key="10">
    <source>
        <dbReference type="Proteomes" id="UP000282028"/>
    </source>
</evidence>
<keyword evidence="4" id="KW-0067">ATP-binding</keyword>
<dbReference type="EC" id="2.7.7.108" evidence="5"/>
<evidence type="ECO:0000256" key="4">
    <source>
        <dbReference type="ARBA" id="ARBA00022840"/>
    </source>
</evidence>
<evidence type="ECO:0000256" key="2">
    <source>
        <dbReference type="ARBA" id="ARBA00022695"/>
    </source>
</evidence>
<keyword evidence="1" id="KW-0808">Transferase</keyword>
<dbReference type="Pfam" id="PF02661">
    <property type="entry name" value="Fic"/>
    <property type="match status" value="1"/>
</dbReference>
<keyword evidence="3" id="KW-0547">Nucleotide-binding</keyword>
<comment type="caution">
    <text evidence="9">The sequence shown here is derived from an EMBL/GenBank/DDBJ whole genome shotgun (WGS) entry which is preliminary data.</text>
</comment>
<protein>
    <recommendedName>
        <fullName evidence="5">protein adenylyltransferase</fullName>
        <ecNumber evidence="5">2.7.7.108</ecNumber>
    </recommendedName>
</protein>
<dbReference type="RefSeq" id="WP_122910941.1">
    <property type="nucleotide sequence ID" value="NZ_CBCSBE010000037.1"/>
</dbReference>